<proteinExistence type="predicted"/>
<accession>A0ACC0V6D2</accession>
<organism evidence="1 2">
    <name type="scientific">Trichothecium roseum</name>
    <dbReference type="NCBI Taxonomy" id="47278"/>
    <lineage>
        <taxon>Eukaryota</taxon>
        <taxon>Fungi</taxon>
        <taxon>Dikarya</taxon>
        <taxon>Ascomycota</taxon>
        <taxon>Pezizomycotina</taxon>
        <taxon>Sordariomycetes</taxon>
        <taxon>Hypocreomycetidae</taxon>
        <taxon>Hypocreales</taxon>
        <taxon>Hypocreales incertae sedis</taxon>
        <taxon>Trichothecium</taxon>
    </lineage>
</organism>
<name>A0ACC0V6D2_9HYPO</name>
<keyword evidence="2" id="KW-1185">Reference proteome</keyword>
<comment type="caution">
    <text evidence="1">The sequence shown here is derived from an EMBL/GenBank/DDBJ whole genome shotgun (WGS) entry which is preliminary data.</text>
</comment>
<protein>
    <submittedName>
        <fullName evidence="1">Uncharacterized protein</fullName>
    </submittedName>
</protein>
<gene>
    <name evidence="1" type="ORF">N3K66_002859</name>
</gene>
<sequence>MNSKPAFKTIYSNGSGYEKSDFYIATALVKPQLDWKLDVTSADTLDLLSERDMKRYRQQRRLIGPVYRPDSVIKLEPAIDAVLDRTIAKLKSMDGAELNLKRWMHMLVVECLGAAVLSWSPGMLKQETDWYTSEHAYLGWRRKSVFGLFPLMAKMQYLSRPVNRWFSNLWGVTHEPPAGFRPFFPVRI</sequence>
<evidence type="ECO:0000313" key="1">
    <source>
        <dbReference type="EMBL" id="KAI9901042.1"/>
    </source>
</evidence>
<dbReference type="Proteomes" id="UP001163324">
    <property type="component" value="Chromosome 3"/>
</dbReference>
<dbReference type="EMBL" id="CM047942">
    <property type="protein sequence ID" value="KAI9901042.1"/>
    <property type="molecule type" value="Genomic_DNA"/>
</dbReference>
<evidence type="ECO:0000313" key="2">
    <source>
        <dbReference type="Proteomes" id="UP001163324"/>
    </source>
</evidence>
<reference evidence="1" key="1">
    <citation type="submission" date="2022-10" db="EMBL/GenBank/DDBJ databases">
        <title>Complete Genome of Trichothecium roseum strain YXFP-22015, a Plant Pathogen Isolated from Citrus.</title>
        <authorList>
            <person name="Wang Y."/>
            <person name="Zhu L."/>
        </authorList>
    </citation>
    <scope>NUCLEOTIDE SEQUENCE</scope>
    <source>
        <strain evidence="1">YXFP-22015</strain>
    </source>
</reference>